<dbReference type="PANTHER" id="PTHR30346:SF0">
    <property type="entry name" value="HCA OPERON TRANSCRIPTIONAL ACTIVATOR HCAR"/>
    <property type="match status" value="1"/>
</dbReference>
<dbReference type="Gene3D" id="1.10.10.10">
    <property type="entry name" value="Winged helix-like DNA-binding domain superfamily/Winged helix DNA-binding domain"/>
    <property type="match status" value="1"/>
</dbReference>
<keyword evidence="4" id="KW-0804">Transcription</keyword>
<organism evidence="6 7">
    <name type="scientific">Streptomyces desertarenae</name>
    <dbReference type="NCBI Taxonomy" id="2666184"/>
    <lineage>
        <taxon>Bacteria</taxon>
        <taxon>Bacillati</taxon>
        <taxon>Actinomycetota</taxon>
        <taxon>Actinomycetes</taxon>
        <taxon>Kitasatosporales</taxon>
        <taxon>Streptomycetaceae</taxon>
        <taxon>Streptomyces</taxon>
    </lineage>
</organism>
<evidence type="ECO:0000313" key="7">
    <source>
        <dbReference type="Proteomes" id="UP001597365"/>
    </source>
</evidence>
<dbReference type="EMBL" id="JBHUFU010000003">
    <property type="protein sequence ID" value="MFD1829453.1"/>
    <property type="molecule type" value="Genomic_DNA"/>
</dbReference>
<dbReference type="InterPro" id="IPR000847">
    <property type="entry name" value="LysR_HTH_N"/>
</dbReference>
<evidence type="ECO:0000256" key="4">
    <source>
        <dbReference type="ARBA" id="ARBA00023163"/>
    </source>
</evidence>
<keyword evidence="7" id="KW-1185">Reference proteome</keyword>
<dbReference type="Pfam" id="PF00126">
    <property type="entry name" value="HTH_1"/>
    <property type="match status" value="1"/>
</dbReference>
<gene>
    <name evidence="6" type="ORF">ACFSJS_07230</name>
</gene>
<dbReference type="SUPFAM" id="SSF46785">
    <property type="entry name" value="Winged helix' DNA-binding domain"/>
    <property type="match status" value="1"/>
</dbReference>
<dbReference type="PROSITE" id="PS50931">
    <property type="entry name" value="HTH_LYSR"/>
    <property type="match status" value="1"/>
</dbReference>
<keyword evidence="3" id="KW-0238">DNA-binding</keyword>
<dbReference type="RefSeq" id="WP_380898000.1">
    <property type="nucleotide sequence ID" value="NZ_JBHUFU010000003.1"/>
</dbReference>
<dbReference type="InterPro" id="IPR036390">
    <property type="entry name" value="WH_DNA-bd_sf"/>
</dbReference>
<evidence type="ECO:0000256" key="1">
    <source>
        <dbReference type="ARBA" id="ARBA00009437"/>
    </source>
</evidence>
<comment type="caution">
    <text evidence="6">The sequence shown here is derived from an EMBL/GenBank/DDBJ whole genome shotgun (WGS) entry which is preliminary data.</text>
</comment>
<evidence type="ECO:0000256" key="3">
    <source>
        <dbReference type="ARBA" id="ARBA00023125"/>
    </source>
</evidence>
<accession>A0ABW4PFF8</accession>
<proteinExistence type="inferred from homology"/>
<dbReference type="PANTHER" id="PTHR30346">
    <property type="entry name" value="TRANSCRIPTIONAL DUAL REGULATOR HCAR-RELATED"/>
    <property type="match status" value="1"/>
</dbReference>
<dbReference type="Pfam" id="PF03466">
    <property type="entry name" value="LysR_substrate"/>
    <property type="match status" value="1"/>
</dbReference>
<dbReference type="PRINTS" id="PR00039">
    <property type="entry name" value="HTHLYSR"/>
</dbReference>
<dbReference type="InterPro" id="IPR036388">
    <property type="entry name" value="WH-like_DNA-bd_sf"/>
</dbReference>
<dbReference type="InterPro" id="IPR005119">
    <property type="entry name" value="LysR_subst-bd"/>
</dbReference>
<protein>
    <submittedName>
        <fullName evidence="6">LysR family transcriptional regulator</fullName>
    </submittedName>
</protein>
<comment type="similarity">
    <text evidence="1">Belongs to the LysR transcriptional regulatory family.</text>
</comment>
<reference evidence="7" key="1">
    <citation type="journal article" date="2019" name="Int. J. Syst. Evol. Microbiol.">
        <title>The Global Catalogue of Microorganisms (GCM) 10K type strain sequencing project: providing services to taxonomists for standard genome sequencing and annotation.</title>
        <authorList>
            <consortium name="The Broad Institute Genomics Platform"/>
            <consortium name="The Broad Institute Genome Sequencing Center for Infectious Disease"/>
            <person name="Wu L."/>
            <person name="Ma J."/>
        </authorList>
    </citation>
    <scope>NUCLEOTIDE SEQUENCE [LARGE SCALE GENOMIC DNA]</scope>
    <source>
        <strain evidence="7">CGMCC 4.7455</strain>
    </source>
</reference>
<name>A0ABW4PFF8_9ACTN</name>
<dbReference type="SUPFAM" id="SSF53850">
    <property type="entry name" value="Periplasmic binding protein-like II"/>
    <property type="match status" value="1"/>
</dbReference>
<dbReference type="Proteomes" id="UP001597365">
    <property type="component" value="Unassembled WGS sequence"/>
</dbReference>
<evidence type="ECO:0000313" key="6">
    <source>
        <dbReference type="EMBL" id="MFD1829453.1"/>
    </source>
</evidence>
<sequence length="307" mass="33529">MTESLRSVTDRTPDLYQLQVFTVLAEELHFGRAAARLFTTQPAISRRVRALEDALGVAVFDRTSRTVSLTPAGEALLPEAREVLAAADRLRRAAARHVREVTGRLRFGGIGGEVATDYAQALLTALARAHPRLTVELRTLGFGEQFEALLRDDVDVAFLRAPVPPGIQTLPLSREPRVVCLPAGDPLAARGTVTLADLAHHTVVDVPPPAPRAWWDHWTANPRPDGTRVRYGPAADDIEAMLAAVARGHGITFLPSRARDFHPRPGVRYADVPELSPSTAVLAWNARHRDRPDIAAVRTVAAPLRIR</sequence>
<evidence type="ECO:0000256" key="2">
    <source>
        <dbReference type="ARBA" id="ARBA00023015"/>
    </source>
</evidence>
<evidence type="ECO:0000259" key="5">
    <source>
        <dbReference type="PROSITE" id="PS50931"/>
    </source>
</evidence>
<dbReference type="Gene3D" id="3.40.190.10">
    <property type="entry name" value="Periplasmic binding protein-like II"/>
    <property type="match status" value="2"/>
</dbReference>
<keyword evidence="2" id="KW-0805">Transcription regulation</keyword>
<dbReference type="CDD" id="cd08414">
    <property type="entry name" value="PBP2_LTTR_aromatics_like"/>
    <property type="match status" value="1"/>
</dbReference>
<feature type="domain" description="HTH lysR-type" evidence="5">
    <location>
        <begin position="13"/>
        <end position="70"/>
    </location>
</feature>